<feature type="compositionally biased region" description="Polar residues" evidence="1">
    <location>
        <begin position="226"/>
        <end position="245"/>
    </location>
</feature>
<feature type="compositionally biased region" description="Basic and acidic residues" evidence="1">
    <location>
        <begin position="267"/>
        <end position="283"/>
    </location>
</feature>
<evidence type="ECO:0000313" key="3">
    <source>
        <dbReference type="Proteomes" id="UP000239156"/>
    </source>
</evidence>
<feature type="compositionally biased region" description="Polar residues" evidence="1">
    <location>
        <begin position="123"/>
        <end position="135"/>
    </location>
</feature>
<dbReference type="VEuPathDB" id="FungiDB:PSHT_08824"/>
<feature type="compositionally biased region" description="Polar residues" evidence="1">
    <location>
        <begin position="1116"/>
        <end position="1135"/>
    </location>
</feature>
<name>A0A2S4U9Y2_9BASI</name>
<feature type="region of interest" description="Disordered" evidence="1">
    <location>
        <begin position="182"/>
        <end position="425"/>
    </location>
</feature>
<keyword evidence="3" id="KW-1185">Reference proteome</keyword>
<feature type="compositionally biased region" description="Polar residues" evidence="1">
    <location>
        <begin position="1157"/>
        <end position="1168"/>
    </location>
</feature>
<feature type="compositionally biased region" description="Low complexity" evidence="1">
    <location>
        <begin position="406"/>
        <end position="419"/>
    </location>
</feature>
<feature type="compositionally biased region" description="Acidic residues" evidence="1">
    <location>
        <begin position="201"/>
        <end position="211"/>
    </location>
</feature>
<feature type="region of interest" description="Disordered" evidence="1">
    <location>
        <begin position="116"/>
        <end position="157"/>
    </location>
</feature>
<feature type="compositionally biased region" description="Polar residues" evidence="1">
    <location>
        <begin position="1045"/>
        <end position="1062"/>
    </location>
</feature>
<feature type="region of interest" description="Disordered" evidence="1">
    <location>
        <begin position="1"/>
        <end position="40"/>
    </location>
</feature>
<feature type="compositionally biased region" description="Acidic residues" evidence="1">
    <location>
        <begin position="256"/>
        <end position="266"/>
    </location>
</feature>
<dbReference type="VEuPathDB" id="FungiDB:PSHT_08825"/>
<gene>
    <name evidence="2" type="ORF">PSTT_17032</name>
</gene>
<evidence type="ECO:0000256" key="1">
    <source>
        <dbReference type="SAM" id="MobiDB-lite"/>
    </source>
</evidence>
<organism evidence="2 3">
    <name type="scientific">Puccinia striiformis</name>
    <dbReference type="NCBI Taxonomy" id="27350"/>
    <lineage>
        <taxon>Eukaryota</taxon>
        <taxon>Fungi</taxon>
        <taxon>Dikarya</taxon>
        <taxon>Basidiomycota</taxon>
        <taxon>Pucciniomycotina</taxon>
        <taxon>Pucciniomycetes</taxon>
        <taxon>Pucciniales</taxon>
        <taxon>Pucciniaceae</taxon>
        <taxon>Puccinia</taxon>
    </lineage>
</organism>
<accession>A0A2S4U9Y2</accession>
<dbReference type="Proteomes" id="UP000239156">
    <property type="component" value="Unassembled WGS sequence"/>
</dbReference>
<dbReference type="VEuPathDB" id="FungiDB:PSHT_08827"/>
<reference evidence="2" key="1">
    <citation type="submission" date="2017-12" db="EMBL/GenBank/DDBJ databases">
        <title>Gene loss provides genomic basis for host adaptation in cereal stripe rust fungi.</title>
        <authorList>
            <person name="Xia C."/>
        </authorList>
    </citation>
    <scope>NUCLEOTIDE SEQUENCE [LARGE SCALE GENOMIC DNA]</scope>
    <source>
        <strain evidence="2">93-210</strain>
    </source>
</reference>
<feature type="compositionally biased region" description="Acidic residues" evidence="1">
    <location>
        <begin position="391"/>
        <end position="405"/>
    </location>
</feature>
<dbReference type="EMBL" id="PKSL01000458">
    <property type="protein sequence ID" value="POV94095.1"/>
    <property type="molecule type" value="Genomic_DNA"/>
</dbReference>
<feature type="region of interest" description="Disordered" evidence="1">
    <location>
        <begin position="1018"/>
        <end position="1200"/>
    </location>
</feature>
<feature type="region of interest" description="Disordered" evidence="1">
    <location>
        <begin position="469"/>
        <end position="491"/>
    </location>
</feature>
<dbReference type="VEuPathDB" id="FungiDB:PSTT_17032"/>
<proteinExistence type="predicted"/>
<sequence length="1440" mass="162417">MPQGSSSKSRQQRGSRTKQASNNKTTRHRLANTPGVSKVNTFGKRSFGHVAAQAFPDVTTLSNKNVHKILKQQKIGVKLGGMRPTLARQYRSMIDQATCPNPKRVRLRSLSADPDFSRVKLNSPVNDLSLNQQGLRSPRENASDQELDPANQSDHSTEVVMRFEDNISPAPSSDKRAYFQEQPSIIGANRGEPVRDKTSTENDDEMDEDQPLESSVEDHHFHHLRNNASPATSTARRPQASTSMRQSHHNRLIFASDDEDETDAMDEDRPLYDNKMDEARLTADEMNEDRQSDDDMLDEDQQSDGEVEAYCLEDGFGPAELSAPPKQAPNGARQSMRHRVVTMTDDDEDNEDQVQPQHRRSRGTAHYNPPEPEDVDELADDESDAARVYSDEDERSDGEETDYSSEEWQPQQWPAQEPANSTSDINLPHLSELPLARLRAMVKEYGLPYSKLNRSQLLVVCEEFSQQQQASGTQSGRNFRNHSPLMSPRFTDQDPELEAEADCSGMRSDEHDDISCHAMHRRTAAEINDIKKTQQLTTSQIDEALRLIQLLRDELKKQAEAPVRKKSGNSAAPSVQRSGLRKLLRQHCAVLLGWSTKTKIFPRPATEGEKNEWGTPIRSTLTQNSDFYVHEAATSQQVKIIVGLMQQTGVRRFAPDFLEPPNTSDNKFLWDLAVDIFCELIECGEYVGIPVSLQDRQIIGSEMRKYVREMLARRYKKEHLWTLDEQTDHTSNKKRKSRRLHLVVGRLDVADDIGGLECLYPAIKAATSEDETDYEEAPLKNRKRGRKHCNILQVPWRSSKLTEIFIQLDEINAHRKQNSLSKPSGPPPRIRCRVEHASPGSVKPSSGLPENCYSSRWLAKLSAEKHRDLKPSPRYDVDRISQALASVPAHNPCSASYVPSPAATLNRRPFIFSPANRHQRLPINTWPSIFWIPYKFLPPLKELTLSIHSNPTQISFWTRSFEEQRKISTLKGSEPPPIMNSFSKSRAQVLTGEAVISLSPCMCSVDVCDFYLSSNLTPPPTDNPPVIQKPSKKKKASSPNLVHPEQSSTDQIGGTRHISTVLTKAHHPPPSRQLPAAAQTQTSPKTDLRTLLRANKHRRPVTQRPSGAPARPSLTKYLNSPRQEPYTSTPSSSKNHNSDQDPDISIKTAAPLEPNGQLFQSTSSSSIPDASEDIPEDLQSSNPDVSESICSSTSEKPSEYTQAQRKLEAIVTAIPEDLLFFLSPQILYRQATVKKLLRIIQLVFPSVEFRGSPDKSSLFNYFQDHVAPLFATYRETKGNQYIENRHSGIDVDHIDVHNFDPTKRTSTKAIIGALIHKVNPDLKTANLNKATLTSIFYQVYNLPTFRPPRKFSVVPLPIESPLHSEQGKNNLRFAIQGYFPSLYILIECDHDQLAAIYQLLILEDKTNAHRVQENVHYYWFNPEIPVAYQASLFLANSFEI</sequence>
<evidence type="ECO:0000313" key="2">
    <source>
        <dbReference type="EMBL" id="POV94095.1"/>
    </source>
</evidence>
<protein>
    <submittedName>
        <fullName evidence="2">Uncharacterized protein</fullName>
    </submittedName>
</protein>
<feature type="compositionally biased region" description="Polar residues" evidence="1">
    <location>
        <begin position="1178"/>
        <end position="1200"/>
    </location>
</feature>
<feature type="compositionally biased region" description="Acidic residues" evidence="1">
    <location>
        <begin position="285"/>
        <end position="307"/>
    </location>
</feature>
<comment type="caution">
    <text evidence="2">The sequence shown here is derived from an EMBL/GenBank/DDBJ whole genome shotgun (WGS) entry which is preliminary data.</text>
</comment>
<feature type="compositionally biased region" description="Acidic residues" evidence="1">
    <location>
        <begin position="371"/>
        <end position="383"/>
    </location>
</feature>